<feature type="transmembrane region" description="Helical" evidence="1">
    <location>
        <begin position="73"/>
        <end position="99"/>
    </location>
</feature>
<evidence type="ECO:0000313" key="3">
    <source>
        <dbReference type="Proteomes" id="UP000650081"/>
    </source>
</evidence>
<evidence type="ECO:0000256" key="1">
    <source>
        <dbReference type="SAM" id="Phobius"/>
    </source>
</evidence>
<keyword evidence="1" id="KW-0472">Membrane</keyword>
<gene>
    <name evidence="2" type="ORF">H9S92_10765</name>
</gene>
<name>A0A923TDB3_9BACT</name>
<accession>A0A923TDB3</accession>
<feature type="transmembrane region" description="Helical" evidence="1">
    <location>
        <begin position="177"/>
        <end position="205"/>
    </location>
</feature>
<keyword evidence="1" id="KW-0812">Transmembrane</keyword>
<reference evidence="2" key="1">
    <citation type="submission" date="2020-08" db="EMBL/GenBank/DDBJ databases">
        <title>Lewinella bacteria from marine environments.</title>
        <authorList>
            <person name="Zhong Y."/>
        </authorList>
    </citation>
    <scope>NUCLEOTIDE SEQUENCE</scope>
    <source>
        <strain evidence="2">KCTC 42187</strain>
    </source>
</reference>
<evidence type="ECO:0000313" key="2">
    <source>
        <dbReference type="EMBL" id="MBC6994647.1"/>
    </source>
</evidence>
<keyword evidence="1" id="KW-1133">Transmembrane helix</keyword>
<keyword evidence="3" id="KW-1185">Reference proteome</keyword>
<feature type="transmembrane region" description="Helical" evidence="1">
    <location>
        <begin position="119"/>
        <end position="139"/>
    </location>
</feature>
<dbReference type="EMBL" id="JACSIT010000100">
    <property type="protein sequence ID" value="MBC6994647.1"/>
    <property type="molecule type" value="Genomic_DNA"/>
</dbReference>
<feature type="transmembrane region" description="Helical" evidence="1">
    <location>
        <begin position="24"/>
        <end position="53"/>
    </location>
</feature>
<protein>
    <submittedName>
        <fullName evidence="2">Uncharacterized protein</fullName>
    </submittedName>
</protein>
<dbReference type="RefSeq" id="WP_187466714.1">
    <property type="nucleotide sequence ID" value="NZ_JACSIT010000100.1"/>
</dbReference>
<proteinExistence type="predicted"/>
<comment type="caution">
    <text evidence="2">The sequence shown here is derived from an EMBL/GenBank/DDBJ whole genome shotgun (WGS) entry which is preliminary data.</text>
</comment>
<dbReference type="Proteomes" id="UP000650081">
    <property type="component" value="Unassembled WGS sequence"/>
</dbReference>
<sequence length="216" mass="23676">MSKTIANPINDLREIRLLMERSRYFIGLSGLSGIGAGAFALLGVAATVAYQWAGGQELVFISRSLELSSAHPWGIAPLPFLALTGSLVLLGALACGYYFTGRRARRLGQTLLDKKALKLIFHLMVPLVVGGVFCLGLIYQEHGGLIGPATLIFYGLALLNASGYAREEVSYLGYLEVLLGLISCFFIGYGLYFWAFGFGVLHIVYGTWMYRKYDRV</sequence>
<feature type="transmembrane region" description="Helical" evidence="1">
    <location>
        <begin position="145"/>
        <end position="165"/>
    </location>
</feature>
<dbReference type="AlphaFoldDB" id="A0A923TDB3"/>
<organism evidence="2 3">
    <name type="scientific">Neolewinella lacunae</name>
    <dbReference type="NCBI Taxonomy" id="1517758"/>
    <lineage>
        <taxon>Bacteria</taxon>
        <taxon>Pseudomonadati</taxon>
        <taxon>Bacteroidota</taxon>
        <taxon>Saprospiria</taxon>
        <taxon>Saprospirales</taxon>
        <taxon>Lewinellaceae</taxon>
        <taxon>Neolewinella</taxon>
    </lineage>
</organism>